<dbReference type="EMBL" id="CP002666">
    <property type="protein sequence ID" value="AEE45337.1"/>
    <property type="molecule type" value="Genomic_DNA"/>
</dbReference>
<dbReference type="AlphaFoldDB" id="F4H3B6"/>
<name>F4H3B6_CELFA</name>
<dbReference type="HOGENOM" id="CLU_2506664_0_0_11"/>
<evidence type="ECO:0000313" key="2">
    <source>
        <dbReference type="EMBL" id="AEE45337.1"/>
    </source>
</evidence>
<keyword evidence="3" id="KW-1185">Reference proteome</keyword>
<dbReference type="Proteomes" id="UP000008460">
    <property type="component" value="Chromosome"/>
</dbReference>
<evidence type="ECO:0000256" key="1">
    <source>
        <dbReference type="SAM" id="MobiDB-lite"/>
    </source>
</evidence>
<feature type="compositionally biased region" description="Basic and acidic residues" evidence="1">
    <location>
        <begin position="65"/>
        <end position="75"/>
    </location>
</feature>
<reference evidence="2 3" key="1">
    <citation type="submission" date="2011-04" db="EMBL/GenBank/DDBJ databases">
        <title>Complete sequence of Cellulomonas fimi ATCC 484.</title>
        <authorList>
            <consortium name="US DOE Joint Genome Institute"/>
            <person name="Lucas S."/>
            <person name="Han J."/>
            <person name="Lapidus A."/>
            <person name="Cheng J.-F."/>
            <person name="Goodwin L."/>
            <person name="Pitluck S."/>
            <person name="Peters L."/>
            <person name="Chertkov O."/>
            <person name="Detter J.C."/>
            <person name="Han C."/>
            <person name="Tapia R."/>
            <person name="Land M."/>
            <person name="Hauser L."/>
            <person name="Kyrpides N."/>
            <person name="Ivanova N."/>
            <person name="Ovchinnikova G."/>
            <person name="Pagani I."/>
            <person name="Mead D."/>
            <person name="Brumm P."/>
            <person name="Woyke T."/>
        </authorList>
    </citation>
    <scope>NUCLEOTIDE SEQUENCE [LARGE SCALE GENOMIC DNA]</scope>
    <source>
        <strain evidence="3">ATCC 484 / DSM 20113 / JCM 1341 / NBRC 15513 / NCIMB 8980 / NCTC 7547</strain>
    </source>
</reference>
<organism evidence="2 3">
    <name type="scientific">Cellulomonas fimi (strain ATCC 484 / DSM 20113 / JCM 1341 / CCUG 24087 / LMG 16345 / NBRC 15513 / NCIMB 8980 / NCTC 7547 / NRS-133)</name>
    <dbReference type="NCBI Taxonomy" id="590998"/>
    <lineage>
        <taxon>Bacteria</taxon>
        <taxon>Bacillati</taxon>
        <taxon>Actinomycetota</taxon>
        <taxon>Actinomycetes</taxon>
        <taxon>Micrococcales</taxon>
        <taxon>Cellulomonadaceae</taxon>
        <taxon>Cellulomonas</taxon>
    </lineage>
</organism>
<proteinExistence type="predicted"/>
<dbReference type="KEGG" id="cfi:Celf_1202"/>
<gene>
    <name evidence="2" type="ordered locus">Celf_1202</name>
</gene>
<feature type="region of interest" description="Disordered" evidence="1">
    <location>
        <begin position="50"/>
        <end position="85"/>
    </location>
</feature>
<protein>
    <submittedName>
        <fullName evidence="2">Uncharacterized protein</fullName>
    </submittedName>
</protein>
<sequence>MLDPHDLTPDEIDRTLVRLVAARLHAGTRSERDAAGAALLQFLAAACSNGDPCPVHRTPGVPRPGGRELHAEVGPRHPPRADSLA</sequence>
<evidence type="ECO:0000313" key="3">
    <source>
        <dbReference type="Proteomes" id="UP000008460"/>
    </source>
</evidence>
<accession>F4H3B6</accession>
<dbReference type="RefSeq" id="WP_013770363.1">
    <property type="nucleotide sequence ID" value="NC_015514.1"/>
</dbReference>